<protein>
    <submittedName>
        <fullName evidence="1">Uncharacterized protein</fullName>
    </submittedName>
</protein>
<name>A0A1G1ZNN6_9BACT</name>
<evidence type="ECO:0000313" key="2">
    <source>
        <dbReference type="Proteomes" id="UP000177942"/>
    </source>
</evidence>
<sequence length="94" mass="10427">MEFPETGLIFGISGTRWVPEIHGNLGFREFAGFPTGLIFGISEVKSTLRFPKRIEASIGFGNRGQQMDSIFGISGSRWIPEIRSGNRLLAFFSS</sequence>
<reference evidence="1 2" key="1">
    <citation type="journal article" date="2016" name="Nat. Commun.">
        <title>Thousands of microbial genomes shed light on interconnected biogeochemical processes in an aquifer system.</title>
        <authorList>
            <person name="Anantharaman K."/>
            <person name="Brown C.T."/>
            <person name="Hug L.A."/>
            <person name="Sharon I."/>
            <person name="Castelle C.J."/>
            <person name="Probst A.J."/>
            <person name="Thomas B.C."/>
            <person name="Singh A."/>
            <person name="Wilkins M.J."/>
            <person name="Karaoz U."/>
            <person name="Brodie E.L."/>
            <person name="Williams K.H."/>
            <person name="Hubbard S.S."/>
            <person name="Banfield J.F."/>
        </authorList>
    </citation>
    <scope>NUCLEOTIDE SEQUENCE [LARGE SCALE GENOMIC DNA]</scope>
</reference>
<organism evidence="1 2">
    <name type="scientific">Candidatus Harrisonbacteria bacterium RIFCSPLOWO2_01_FULL_44_18</name>
    <dbReference type="NCBI Taxonomy" id="1798407"/>
    <lineage>
        <taxon>Bacteria</taxon>
        <taxon>Candidatus Harrisoniibacteriota</taxon>
    </lineage>
</organism>
<proteinExistence type="predicted"/>
<dbReference type="Proteomes" id="UP000177942">
    <property type="component" value="Unassembled WGS sequence"/>
</dbReference>
<evidence type="ECO:0000313" key="1">
    <source>
        <dbReference type="EMBL" id="OGY66288.1"/>
    </source>
</evidence>
<accession>A0A1G1ZNN6</accession>
<dbReference type="AlphaFoldDB" id="A0A1G1ZNN6"/>
<gene>
    <name evidence="1" type="ORF">A3A16_00035</name>
</gene>
<dbReference type="EMBL" id="MHJJ01000002">
    <property type="protein sequence ID" value="OGY66288.1"/>
    <property type="molecule type" value="Genomic_DNA"/>
</dbReference>
<comment type="caution">
    <text evidence="1">The sequence shown here is derived from an EMBL/GenBank/DDBJ whole genome shotgun (WGS) entry which is preliminary data.</text>
</comment>